<feature type="binding site" evidence="10">
    <location>
        <position position="224"/>
    </location>
    <ligand>
        <name>Mn(2+)</name>
        <dbReference type="ChEBI" id="CHEBI:29035"/>
    </ligand>
</feature>
<evidence type="ECO:0000256" key="1">
    <source>
        <dbReference type="ARBA" id="ARBA00022722"/>
    </source>
</evidence>
<protein>
    <recommendedName>
        <fullName evidence="10">CRISPR-associated endonuclease Cas1</fullName>
        <ecNumber evidence="10">3.1.-.-</ecNumber>
    </recommendedName>
</protein>
<dbReference type="Proteomes" id="UP001223520">
    <property type="component" value="Chromosome"/>
</dbReference>
<dbReference type="RefSeq" id="WP_281485841.1">
    <property type="nucleotide sequence ID" value="NZ_CP124543.1"/>
</dbReference>
<proteinExistence type="inferred from homology"/>
<evidence type="ECO:0000256" key="6">
    <source>
        <dbReference type="ARBA" id="ARBA00023118"/>
    </source>
</evidence>
<dbReference type="EC" id="3.1.-.-" evidence="10"/>
<dbReference type="Gene3D" id="1.20.120.920">
    <property type="entry name" value="CRISPR-associated endonuclease Cas1, C-terminal domain"/>
    <property type="match status" value="1"/>
</dbReference>
<dbReference type="InterPro" id="IPR042206">
    <property type="entry name" value="CRISPR-assoc_Cas1_C"/>
</dbReference>
<comment type="function">
    <text evidence="10">CRISPR (clustered regularly interspaced short palindromic repeat), is an adaptive immune system that provides protection against mobile genetic elements (viruses, transposable elements and conjugative plasmids). CRISPR clusters contain spacers, sequences complementary to antecedent mobile elements, and target invading nucleic acids. CRISPR clusters are transcribed and processed into CRISPR RNA (crRNA). Acts as a dsDNA endonuclease. Involved in the integration of spacer DNA into the CRISPR cassette.</text>
</comment>
<evidence type="ECO:0000256" key="7">
    <source>
        <dbReference type="ARBA" id="ARBA00023125"/>
    </source>
</evidence>
<dbReference type="GO" id="GO:0004520">
    <property type="term" value="F:DNA endonuclease activity"/>
    <property type="evidence" value="ECO:0007669"/>
    <property type="project" value="InterPro"/>
</dbReference>
<accession>A0AAJ6NXK9</accession>
<organism evidence="11 12">
    <name type="scientific">Halotia branconii CENA392</name>
    <dbReference type="NCBI Taxonomy" id="1539056"/>
    <lineage>
        <taxon>Bacteria</taxon>
        <taxon>Bacillati</taxon>
        <taxon>Cyanobacteriota</taxon>
        <taxon>Cyanophyceae</taxon>
        <taxon>Nostocales</taxon>
        <taxon>Nodulariaceae</taxon>
        <taxon>Halotia</taxon>
    </lineage>
</organism>
<keyword evidence="8 10" id="KW-0464">Manganese</keyword>
<evidence type="ECO:0000313" key="12">
    <source>
        <dbReference type="Proteomes" id="UP001223520"/>
    </source>
</evidence>
<evidence type="ECO:0000256" key="3">
    <source>
        <dbReference type="ARBA" id="ARBA00022759"/>
    </source>
</evidence>
<keyword evidence="12" id="KW-1185">Reference proteome</keyword>
<sequence>MGTVYVTQDDAFVGKIDERLHVKFDKKTILDVPLIKIDGVVILGRATISPAAISELLERHIPLTFLTNNGCYLGTLQPEVTKNIFVRKAQWQAIGESAQAIHLVQGFVRGKLKNYRNFLIRRQRENSNLDLSVNVTRLEQAIAPIETTKNINSLRGLEGAGSAAYFACFNQLIRTTEFSFNNRVRRPPTDPVNSLLSFGYSLLRHDIQGAVNIAGFDPYLGYLHCERYGRPSLALDLMEEFRPLIVDAVVLSTLNKQLLTPIDFLTEPLSGAVSLTPEGRKRFLQQYAQKKQSEFKHPVLGRKCSYQEAFELQARLLAKYLMGETEKYPPLVLK</sequence>
<dbReference type="GO" id="GO:0046872">
    <property type="term" value="F:metal ion binding"/>
    <property type="evidence" value="ECO:0007669"/>
    <property type="project" value="UniProtKB-UniRule"/>
</dbReference>
<dbReference type="KEGG" id="hbq:QI031_14630"/>
<keyword evidence="4 10" id="KW-0378">Hydrolase</keyword>
<dbReference type="InterPro" id="IPR023843">
    <property type="entry name" value="CRISPR-assoc_Cas1_cyanobact"/>
</dbReference>
<reference evidence="11 12" key="1">
    <citation type="journal article" date="2023" name="Limnol Oceanogr Lett">
        <title>Environmental adaptations by the intertidal Antarctic cyanobacterium Halotia branconii CENA392 as revealed using long-read genome sequencing.</title>
        <authorList>
            <person name="Dextro R.B."/>
            <person name="Delbaje E."/>
            <person name="Freitas P.N.N."/>
            <person name="Geraldes V."/>
            <person name="Pinto E."/>
            <person name="Long P.F."/>
            <person name="Fiore M.F."/>
        </authorList>
    </citation>
    <scope>NUCLEOTIDE SEQUENCE [LARGE SCALE GENOMIC DNA]</scope>
    <source>
        <strain evidence="11 12">CENA392</strain>
    </source>
</reference>
<dbReference type="PANTHER" id="PTHR34353:SF2">
    <property type="entry name" value="CRISPR-ASSOCIATED ENDONUCLEASE CAS1 1"/>
    <property type="match status" value="1"/>
</dbReference>
<evidence type="ECO:0000256" key="8">
    <source>
        <dbReference type="ARBA" id="ARBA00023211"/>
    </source>
</evidence>
<dbReference type="NCBIfam" id="TIGR04093">
    <property type="entry name" value="cas1_CYANO"/>
    <property type="match status" value="1"/>
</dbReference>
<dbReference type="GO" id="GO:0003677">
    <property type="term" value="F:DNA binding"/>
    <property type="evidence" value="ECO:0007669"/>
    <property type="project" value="UniProtKB-KW"/>
</dbReference>
<dbReference type="NCBIfam" id="TIGR00287">
    <property type="entry name" value="cas1"/>
    <property type="match status" value="1"/>
</dbReference>
<keyword evidence="3 10" id="KW-0255">Endonuclease</keyword>
<dbReference type="PANTHER" id="PTHR34353">
    <property type="entry name" value="CRISPR-ASSOCIATED ENDONUCLEASE CAS1 1"/>
    <property type="match status" value="1"/>
</dbReference>
<dbReference type="GO" id="GO:0051607">
    <property type="term" value="P:defense response to virus"/>
    <property type="evidence" value="ECO:0007669"/>
    <property type="project" value="UniProtKB-UniRule"/>
</dbReference>
<evidence type="ECO:0000256" key="4">
    <source>
        <dbReference type="ARBA" id="ARBA00022801"/>
    </source>
</evidence>
<evidence type="ECO:0000256" key="9">
    <source>
        <dbReference type="ARBA" id="ARBA00038592"/>
    </source>
</evidence>
<dbReference type="HAMAP" id="MF_01470">
    <property type="entry name" value="Cas1"/>
    <property type="match status" value="1"/>
</dbReference>
<dbReference type="AlphaFoldDB" id="A0AAJ6NXK9"/>
<feature type="binding site" evidence="10">
    <location>
        <position position="158"/>
    </location>
    <ligand>
        <name>Mn(2+)</name>
        <dbReference type="ChEBI" id="CHEBI:29035"/>
    </ligand>
</feature>
<dbReference type="InterPro" id="IPR050646">
    <property type="entry name" value="Cas1"/>
</dbReference>
<evidence type="ECO:0000256" key="2">
    <source>
        <dbReference type="ARBA" id="ARBA00022723"/>
    </source>
</evidence>
<keyword evidence="7 10" id="KW-0238">DNA-binding</keyword>
<dbReference type="CDD" id="cd09634">
    <property type="entry name" value="Cas1_I-II-III"/>
    <property type="match status" value="1"/>
</dbReference>
<keyword evidence="5 10" id="KW-0460">Magnesium</keyword>
<dbReference type="InterPro" id="IPR002729">
    <property type="entry name" value="CRISPR-assoc_Cas1"/>
</dbReference>
<keyword evidence="1 10" id="KW-0540">Nuclease</keyword>
<feature type="binding site" evidence="10">
    <location>
        <position position="239"/>
    </location>
    <ligand>
        <name>Mn(2+)</name>
        <dbReference type="ChEBI" id="CHEBI:29035"/>
    </ligand>
</feature>
<dbReference type="GO" id="GO:0043571">
    <property type="term" value="P:maintenance of CRISPR repeat elements"/>
    <property type="evidence" value="ECO:0007669"/>
    <property type="project" value="UniProtKB-UniRule"/>
</dbReference>
<dbReference type="GO" id="GO:0016787">
    <property type="term" value="F:hydrolase activity"/>
    <property type="evidence" value="ECO:0007669"/>
    <property type="project" value="UniProtKB-KW"/>
</dbReference>
<comment type="cofactor">
    <cofactor evidence="10">
        <name>Mg(2+)</name>
        <dbReference type="ChEBI" id="CHEBI:18420"/>
    </cofactor>
    <cofactor evidence="10">
        <name>Mn(2+)</name>
        <dbReference type="ChEBI" id="CHEBI:29035"/>
    </cofactor>
</comment>
<dbReference type="EMBL" id="CP124543">
    <property type="protein sequence ID" value="WGV28615.1"/>
    <property type="molecule type" value="Genomic_DNA"/>
</dbReference>
<dbReference type="Pfam" id="PF01867">
    <property type="entry name" value="Cas_Cas1"/>
    <property type="match status" value="1"/>
</dbReference>
<comment type="subunit">
    <text evidence="9 10">Homodimer, forms a heterotetramer with a Cas2 homodimer.</text>
</comment>
<keyword evidence="6 10" id="KW-0051">Antiviral defense</keyword>
<comment type="similarity">
    <text evidence="10">Belongs to the CRISPR-associated endonuclease Cas1 family.</text>
</comment>
<gene>
    <name evidence="11" type="primary">cas1d</name>
    <name evidence="10" type="synonym">cas1</name>
    <name evidence="11" type="ORF">QI031_14630</name>
</gene>
<keyword evidence="2 10" id="KW-0479">Metal-binding</keyword>
<evidence type="ECO:0000313" key="11">
    <source>
        <dbReference type="EMBL" id="WGV28615.1"/>
    </source>
</evidence>
<dbReference type="Gene3D" id="3.100.10.20">
    <property type="entry name" value="CRISPR-associated endonuclease Cas1, N-terminal domain"/>
    <property type="match status" value="1"/>
</dbReference>
<name>A0AAJ6NXK9_9CYAN</name>
<dbReference type="InterPro" id="IPR042211">
    <property type="entry name" value="CRISPR-assoc_Cas1_N"/>
</dbReference>
<evidence type="ECO:0000256" key="10">
    <source>
        <dbReference type="HAMAP-Rule" id="MF_01470"/>
    </source>
</evidence>
<evidence type="ECO:0000256" key="5">
    <source>
        <dbReference type="ARBA" id="ARBA00022842"/>
    </source>
</evidence>